<dbReference type="AlphaFoldDB" id="A0A1Y1IBQ0"/>
<dbReference type="PANTHER" id="PTHR31391:SF4">
    <property type="entry name" value="B3 DOMAIN-CONTAINING PROTEIN OS03G0184500"/>
    <property type="match status" value="1"/>
</dbReference>
<dbReference type="PROSITE" id="PS50863">
    <property type="entry name" value="B3"/>
    <property type="match status" value="2"/>
</dbReference>
<gene>
    <name evidence="7" type="ORF">KFL_004240060</name>
</gene>
<evidence type="ECO:0000256" key="4">
    <source>
        <dbReference type="ARBA" id="ARBA00023242"/>
    </source>
</evidence>
<keyword evidence="1" id="KW-0805">Transcription regulation</keyword>
<evidence type="ECO:0000313" key="7">
    <source>
        <dbReference type="EMBL" id="GAQ88394.1"/>
    </source>
</evidence>
<dbReference type="InterPro" id="IPR003340">
    <property type="entry name" value="B3_DNA-bd"/>
</dbReference>
<reference evidence="7 8" key="1">
    <citation type="journal article" date="2014" name="Nat. Commun.">
        <title>Klebsormidium flaccidum genome reveals primary factors for plant terrestrial adaptation.</title>
        <authorList>
            <person name="Hori K."/>
            <person name="Maruyama F."/>
            <person name="Fujisawa T."/>
            <person name="Togashi T."/>
            <person name="Yamamoto N."/>
            <person name="Seo M."/>
            <person name="Sato S."/>
            <person name="Yamada T."/>
            <person name="Mori H."/>
            <person name="Tajima N."/>
            <person name="Moriyama T."/>
            <person name="Ikeuchi M."/>
            <person name="Watanabe M."/>
            <person name="Wada H."/>
            <person name="Kobayashi K."/>
            <person name="Saito M."/>
            <person name="Masuda T."/>
            <person name="Sasaki-Sekimoto Y."/>
            <person name="Mashiguchi K."/>
            <person name="Awai K."/>
            <person name="Shimojima M."/>
            <person name="Masuda S."/>
            <person name="Iwai M."/>
            <person name="Nobusawa T."/>
            <person name="Narise T."/>
            <person name="Kondo S."/>
            <person name="Saito H."/>
            <person name="Sato R."/>
            <person name="Murakawa M."/>
            <person name="Ihara Y."/>
            <person name="Oshima-Yamada Y."/>
            <person name="Ohtaka K."/>
            <person name="Satoh M."/>
            <person name="Sonobe K."/>
            <person name="Ishii M."/>
            <person name="Ohtani R."/>
            <person name="Kanamori-Sato M."/>
            <person name="Honoki R."/>
            <person name="Miyazaki D."/>
            <person name="Mochizuki H."/>
            <person name="Umetsu J."/>
            <person name="Higashi K."/>
            <person name="Shibata D."/>
            <person name="Kamiya Y."/>
            <person name="Sato N."/>
            <person name="Nakamura Y."/>
            <person name="Tabata S."/>
            <person name="Ida S."/>
            <person name="Kurokawa K."/>
            <person name="Ohta H."/>
        </authorList>
    </citation>
    <scope>NUCLEOTIDE SEQUENCE [LARGE SCALE GENOMIC DNA]</scope>
    <source>
        <strain evidence="7 8">NIES-2285</strain>
    </source>
</reference>
<dbReference type="OrthoDB" id="1909330at2759"/>
<name>A0A1Y1IBQ0_KLENI</name>
<protein>
    <recommendedName>
        <fullName evidence="6">TF-B3 domain-containing protein</fullName>
    </recommendedName>
</protein>
<feature type="domain" description="TF-B3" evidence="6">
    <location>
        <begin position="231"/>
        <end position="306"/>
    </location>
</feature>
<evidence type="ECO:0000259" key="6">
    <source>
        <dbReference type="PROSITE" id="PS50863"/>
    </source>
</evidence>
<dbReference type="OMA" id="FCSDEAR"/>
<dbReference type="SMART" id="SM01019">
    <property type="entry name" value="B3"/>
    <property type="match status" value="2"/>
</dbReference>
<evidence type="ECO:0000313" key="8">
    <source>
        <dbReference type="Proteomes" id="UP000054558"/>
    </source>
</evidence>
<keyword evidence="2" id="KW-0238">DNA-binding</keyword>
<dbReference type="SUPFAM" id="SSF101936">
    <property type="entry name" value="DNA-binding pseudobarrel domain"/>
    <property type="match status" value="3"/>
</dbReference>
<keyword evidence="3" id="KW-0804">Transcription</keyword>
<evidence type="ECO:0000256" key="5">
    <source>
        <dbReference type="SAM" id="MobiDB-lite"/>
    </source>
</evidence>
<dbReference type="CDD" id="cd10017">
    <property type="entry name" value="B3_DNA"/>
    <property type="match status" value="3"/>
</dbReference>
<feature type="domain" description="TF-B3" evidence="6">
    <location>
        <begin position="313"/>
        <end position="376"/>
    </location>
</feature>
<dbReference type="Pfam" id="PF02362">
    <property type="entry name" value="B3"/>
    <property type="match status" value="2"/>
</dbReference>
<dbReference type="EMBL" id="DF237373">
    <property type="protein sequence ID" value="GAQ88394.1"/>
    <property type="molecule type" value="Genomic_DNA"/>
</dbReference>
<sequence length="521" mass="57208">MGWIHRGPLHFYIKAPASSMAKLSKIELERQERIKENERHLQDFGIVDAADALAASRAKPQAPRRRSSLGAHGVDGIVEIRRSGRVQNMPAVSYKDLEERNDHLRLTRGPGRRSAGPYRPRSGTSTCSDEARDEAEARANAIKVEGPAFVKRLLQSMISGGFWLQWPNDWCVVHMPSHDVWVTLLDADGEAWECKYLGGKKGLSAGWRGYSIHKGFDDGDALAFEVLDKNLDRAFCDAHLSPDERAVLLEGPAGGEWEAVYKPVRGALSGGWRAFAIDHGLDDGDAAKFEVVDKHLQAHFCQHHLPGDRDGLLILEDEHGESWEVMYKPSRAGLSGGWGGFAKDHDLGDGDCCVFEVIEPRGEEKWRVKVHIVRADRDGTAALEGEEGEGDEVQIDDGEEEVIPVSADSDQGGAALVKEPSIDSPPKKRKREPKVSMSETVKAQPAAKKGKSKRAIGKAQDNGLTQCAVDFVRGRRVSPEGVVSFLLKVKGVPKPVWVEDGQVSGDSAHCWLSGEEEEEDS</sequence>
<evidence type="ECO:0000256" key="1">
    <source>
        <dbReference type="ARBA" id="ARBA00023015"/>
    </source>
</evidence>
<dbReference type="InterPro" id="IPR015300">
    <property type="entry name" value="DNA-bd_pseudobarrel_sf"/>
</dbReference>
<dbReference type="Proteomes" id="UP000054558">
    <property type="component" value="Unassembled WGS sequence"/>
</dbReference>
<keyword evidence="8" id="KW-1185">Reference proteome</keyword>
<dbReference type="Gene3D" id="2.40.330.10">
    <property type="entry name" value="DNA-binding pseudobarrel domain"/>
    <property type="match status" value="3"/>
</dbReference>
<evidence type="ECO:0000256" key="3">
    <source>
        <dbReference type="ARBA" id="ARBA00023163"/>
    </source>
</evidence>
<organism evidence="7 8">
    <name type="scientific">Klebsormidium nitens</name>
    <name type="common">Green alga</name>
    <name type="synonym">Ulothrix nitens</name>
    <dbReference type="NCBI Taxonomy" id="105231"/>
    <lineage>
        <taxon>Eukaryota</taxon>
        <taxon>Viridiplantae</taxon>
        <taxon>Streptophyta</taxon>
        <taxon>Klebsormidiophyceae</taxon>
        <taxon>Klebsormidiales</taxon>
        <taxon>Klebsormidiaceae</taxon>
        <taxon>Klebsormidium</taxon>
    </lineage>
</organism>
<feature type="region of interest" description="Disordered" evidence="5">
    <location>
        <begin position="406"/>
        <end position="459"/>
    </location>
</feature>
<dbReference type="GO" id="GO:0003677">
    <property type="term" value="F:DNA binding"/>
    <property type="evidence" value="ECO:0007669"/>
    <property type="project" value="UniProtKB-KW"/>
</dbReference>
<feature type="region of interest" description="Disordered" evidence="5">
    <location>
        <begin position="106"/>
        <end position="132"/>
    </location>
</feature>
<dbReference type="PANTHER" id="PTHR31391">
    <property type="entry name" value="B3 DOMAIN-CONTAINING PROTEIN OS11G0197600-RELATED"/>
    <property type="match status" value="1"/>
</dbReference>
<accession>A0A1Y1IBQ0</accession>
<proteinExistence type="predicted"/>
<dbReference type="InterPro" id="IPR044837">
    <property type="entry name" value="REM16-like"/>
</dbReference>
<evidence type="ECO:0000256" key="2">
    <source>
        <dbReference type="ARBA" id="ARBA00023125"/>
    </source>
</evidence>
<keyword evidence="4" id="KW-0539">Nucleus</keyword>